<dbReference type="Gene3D" id="3.40.50.300">
    <property type="entry name" value="P-loop containing nucleotide triphosphate hydrolases"/>
    <property type="match status" value="1"/>
</dbReference>
<name>A0A9D9DRR3_9BACT</name>
<reference evidence="2" key="1">
    <citation type="submission" date="2020-10" db="EMBL/GenBank/DDBJ databases">
        <authorList>
            <person name="Gilroy R."/>
        </authorList>
    </citation>
    <scope>NUCLEOTIDE SEQUENCE</scope>
    <source>
        <strain evidence="2">10192</strain>
    </source>
</reference>
<dbReference type="GO" id="GO:0003688">
    <property type="term" value="F:DNA replication origin binding"/>
    <property type="evidence" value="ECO:0007669"/>
    <property type="project" value="TreeGrafter"/>
</dbReference>
<dbReference type="GO" id="GO:0005886">
    <property type="term" value="C:plasma membrane"/>
    <property type="evidence" value="ECO:0007669"/>
    <property type="project" value="TreeGrafter"/>
</dbReference>
<accession>A0A9D9DRR3</accession>
<dbReference type="EMBL" id="JADIND010000039">
    <property type="protein sequence ID" value="MBO8430109.1"/>
    <property type="molecule type" value="Genomic_DNA"/>
</dbReference>
<dbReference type="InterPro" id="IPR027417">
    <property type="entry name" value="P-loop_NTPase"/>
</dbReference>
<dbReference type="PANTHER" id="PTHR30050">
    <property type="entry name" value="CHROMOSOMAL REPLICATION INITIATOR PROTEIN DNAA"/>
    <property type="match status" value="1"/>
</dbReference>
<feature type="non-terminal residue" evidence="2">
    <location>
        <position position="152"/>
    </location>
</feature>
<sequence>MEAGGFDNNTFSLITVHAMAVQILRQNYFAKFHEAFKKVLNHEVEVTITYDNDFATQYEKARKKEERNRLRAKLQTDGTASSAMDNLAQMQSAANLNLKYKFENFVVGENSRFAYAVAYSVAQNPAKKYNPLFIYGASGLGKTHLMQAIGHY</sequence>
<dbReference type="Proteomes" id="UP000823632">
    <property type="component" value="Unassembled WGS sequence"/>
</dbReference>
<organism evidence="2 3">
    <name type="scientific">Candidatus Scatousia excrementipullorum</name>
    <dbReference type="NCBI Taxonomy" id="2840936"/>
    <lineage>
        <taxon>Bacteria</taxon>
        <taxon>Candidatus Scatousia</taxon>
    </lineage>
</organism>
<dbReference type="InterPro" id="IPR013317">
    <property type="entry name" value="DnaA_dom"/>
</dbReference>
<proteinExistence type="predicted"/>
<dbReference type="GO" id="GO:0006270">
    <property type="term" value="P:DNA replication initiation"/>
    <property type="evidence" value="ECO:0007669"/>
    <property type="project" value="TreeGrafter"/>
</dbReference>
<evidence type="ECO:0000313" key="3">
    <source>
        <dbReference type="Proteomes" id="UP000823632"/>
    </source>
</evidence>
<reference evidence="2" key="2">
    <citation type="journal article" date="2021" name="PeerJ">
        <title>Extensive microbial diversity within the chicken gut microbiome revealed by metagenomics and culture.</title>
        <authorList>
            <person name="Gilroy R."/>
            <person name="Ravi A."/>
            <person name="Getino M."/>
            <person name="Pursley I."/>
            <person name="Horton D.L."/>
            <person name="Alikhan N.F."/>
            <person name="Baker D."/>
            <person name="Gharbi K."/>
            <person name="Hall N."/>
            <person name="Watson M."/>
            <person name="Adriaenssens E.M."/>
            <person name="Foster-Nyarko E."/>
            <person name="Jarju S."/>
            <person name="Secka A."/>
            <person name="Antonio M."/>
            <person name="Oren A."/>
            <person name="Chaudhuri R.R."/>
            <person name="La Ragione R."/>
            <person name="Hildebrand F."/>
            <person name="Pallen M.J."/>
        </authorList>
    </citation>
    <scope>NUCLEOTIDE SEQUENCE</scope>
    <source>
        <strain evidence="2">10192</strain>
    </source>
</reference>
<dbReference type="PANTHER" id="PTHR30050:SF2">
    <property type="entry name" value="CHROMOSOMAL REPLICATION INITIATOR PROTEIN DNAA"/>
    <property type="match status" value="1"/>
</dbReference>
<protein>
    <recommendedName>
        <fullName evidence="1">Chromosomal replication initiator protein DnaA ATPAse domain-containing protein</fullName>
    </recommendedName>
</protein>
<feature type="domain" description="Chromosomal replication initiator protein DnaA ATPAse" evidence="1">
    <location>
        <begin position="96"/>
        <end position="152"/>
    </location>
</feature>
<gene>
    <name evidence="2" type="ORF">IAC76_01850</name>
</gene>
<evidence type="ECO:0000259" key="1">
    <source>
        <dbReference type="Pfam" id="PF00308"/>
    </source>
</evidence>
<dbReference type="SUPFAM" id="SSF52540">
    <property type="entry name" value="P-loop containing nucleoside triphosphate hydrolases"/>
    <property type="match status" value="1"/>
</dbReference>
<evidence type="ECO:0000313" key="2">
    <source>
        <dbReference type="EMBL" id="MBO8430109.1"/>
    </source>
</evidence>
<dbReference type="AlphaFoldDB" id="A0A9D9DRR3"/>
<comment type="caution">
    <text evidence="2">The sequence shown here is derived from an EMBL/GenBank/DDBJ whole genome shotgun (WGS) entry which is preliminary data.</text>
</comment>
<dbReference type="Pfam" id="PF00308">
    <property type="entry name" value="Bac_DnaA"/>
    <property type="match status" value="1"/>
</dbReference>